<dbReference type="AlphaFoldDB" id="A0A9Q2XG52"/>
<sequence length="262" mass="29528">MPMEAVLSNGRNPQGSVKSFASCRNIAQGPVIIVASGSSAKDFPIEQFADVPMITMNGAISMFADTDIDPFFYVCSDTHFRVQQPGLYALAMRRSKRVALWQPEVEPPAGEMYLLKKAHDLSLLGSLFNREPHHARSWALWNKRARSIGFSKDMQHGYFDARTVAYLALQVAYHVGFTKVFLVGVDLNQSAGRFYEHKHSIKSPCGLDQHYERRILPSMKLMARTVMGSRFEVYNLSQTSRIPLSLIPKVTTEQVRVMLDRG</sequence>
<dbReference type="EMBL" id="JAHTBI010000010">
    <property type="protein sequence ID" value="MBV6286298.1"/>
    <property type="molecule type" value="Genomic_DNA"/>
</dbReference>
<keyword evidence="2" id="KW-1185">Reference proteome</keyword>
<evidence type="ECO:0000313" key="2">
    <source>
        <dbReference type="Proteomes" id="UP001106592"/>
    </source>
</evidence>
<reference evidence="1" key="2">
    <citation type="journal article" date="2023" name="Plant Pathol.">
        <title>Dismantling and reorganizing Pseudomonas marginalis sensu#lato.</title>
        <authorList>
            <person name="Sawada H."/>
            <person name="Fujikawa T."/>
            <person name="Satou M."/>
        </authorList>
    </citation>
    <scope>NUCLEOTIDE SEQUENCE</scope>
    <source>
        <strain evidence="1">MAFF 301350</strain>
    </source>
</reference>
<proteinExistence type="predicted"/>
<dbReference type="Proteomes" id="UP001106592">
    <property type="component" value="Unassembled WGS sequence"/>
</dbReference>
<protein>
    <submittedName>
        <fullName evidence="1">Lipopolysaccharide biosynthesis protein</fullName>
    </submittedName>
</protein>
<evidence type="ECO:0000313" key="1">
    <source>
        <dbReference type="EMBL" id="MBV6286298.1"/>
    </source>
</evidence>
<name>A0A9Q2XG52_9PSED</name>
<reference evidence="1" key="1">
    <citation type="journal article" date="2022" name="Int. J. Syst. Evol. Microbiol.">
        <title>Pseudomonas aegrilactucae sp. nov. and Pseudomonas morbosilactucae sp. nov., pathogens causing bacterial rot of lettuce in Japan.</title>
        <authorList>
            <person name="Sawada H."/>
            <person name="Fujikawa T."/>
            <person name="Satou M."/>
        </authorList>
    </citation>
    <scope>NUCLEOTIDE SEQUENCE</scope>
    <source>
        <strain evidence="1">MAFF 301350</strain>
    </source>
</reference>
<accession>A0A9Q2XG52</accession>
<comment type="caution">
    <text evidence="1">The sequence shown here is derived from an EMBL/GenBank/DDBJ whole genome shotgun (WGS) entry which is preliminary data.</text>
</comment>
<organism evidence="1 2">
    <name type="scientific">Pseudomonas aegrilactucae</name>
    <dbReference type="NCBI Taxonomy" id="2854028"/>
    <lineage>
        <taxon>Bacteria</taxon>
        <taxon>Pseudomonadati</taxon>
        <taxon>Pseudomonadota</taxon>
        <taxon>Gammaproteobacteria</taxon>
        <taxon>Pseudomonadales</taxon>
        <taxon>Pseudomonadaceae</taxon>
        <taxon>Pseudomonas</taxon>
    </lineage>
</organism>
<gene>
    <name evidence="1" type="ORF">KUO17_04465</name>
</gene>